<dbReference type="GO" id="GO:1901135">
    <property type="term" value="P:carbohydrate derivative metabolic process"/>
    <property type="evidence" value="ECO:0007669"/>
    <property type="project" value="InterPro"/>
</dbReference>
<dbReference type="Proteomes" id="UP001211987">
    <property type="component" value="Unassembled WGS sequence"/>
</dbReference>
<dbReference type="Proteomes" id="UP000261032">
    <property type="component" value="Unassembled WGS sequence"/>
</dbReference>
<dbReference type="GO" id="GO:0097367">
    <property type="term" value="F:carbohydrate derivative binding"/>
    <property type="evidence" value="ECO:0007669"/>
    <property type="project" value="InterPro"/>
</dbReference>
<protein>
    <submittedName>
        <fullName evidence="2">MurR/RpiR family transcriptional regulator</fullName>
    </submittedName>
</protein>
<dbReference type="EMBL" id="QUSL01000001">
    <property type="protein sequence ID" value="RGD87313.1"/>
    <property type="molecule type" value="Genomic_DNA"/>
</dbReference>
<dbReference type="InterPro" id="IPR046348">
    <property type="entry name" value="SIS_dom_sf"/>
</dbReference>
<proteinExistence type="predicted"/>
<dbReference type="RefSeq" id="WP_003538664.1">
    <property type="nucleotide sequence ID" value="NZ_AP031443.1"/>
</dbReference>
<gene>
    <name evidence="2" type="ORF">DXB93_01235</name>
    <name evidence="1" type="ORF">PM738_03540</name>
</gene>
<dbReference type="InterPro" id="IPR009057">
    <property type="entry name" value="Homeodomain-like_sf"/>
</dbReference>
<name>A0A3E3EHD0_9FIRM</name>
<reference evidence="1" key="2">
    <citation type="submission" date="2023-01" db="EMBL/GenBank/DDBJ databases">
        <title>Human gut microbiome strain richness.</title>
        <authorList>
            <person name="Chen-Liaw A."/>
        </authorList>
    </citation>
    <scope>NUCLEOTIDE SEQUENCE</scope>
    <source>
        <strain evidence="1">1001217st2_G6_1001217B_191108</strain>
    </source>
</reference>
<dbReference type="GeneID" id="64196772"/>
<organism evidence="2 3">
    <name type="scientific">Thomasclavelia ramosa</name>
    <dbReference type="NCBI Taxonomy" id="1547"/>
    <lineage>
        <taxon>Bacteria</taxon>
        <taxon>Bacillati</taxon>
        <taxon>Bacillota</taxon>
        <taxon>Erysipelotrichia</taxon>
        <taxon>Erysipelotrichales</taxon>
        <taxon>Coprobacillaceae</taxon>
        <taxon>Thomasclavelia</taxon>
    </lineage>
</organism>
<reference evidence="2 3" key="1">
    <citation type="submission" date="2018-08" db="EMBL/GenBank/DDBJ databases">
        <title>A genome reference for cultivated species of the human gut microbiota.</title>
        <authorList>
            <person name="Zou Y."/>
            <person name="Xue W."/>
            <person name="Luo G."/>
        </authorList>
    </citation>
    <scope>NUCLEOTIDE SEQUENCE [LARGE SCALE GENOMIC DNA]</scope>
    <source>
        <strain evidence="2 3">OM06-4</strain>
    </source>
</reference>
<dbReference type="AlphaFoldDB" id="A0A3E3EHD0"/>
<evidence type="ECO:0000313" key="3">
    <source>
        <dbReference type="Proteomes" id="UP000261032"/>
    </source>
</evidence>
<dbReference type="SUPFAM" id="SSF53697">
    <property type="entry name" value="SIS domain"/>
    <property type="match status" value="1"/>
</dbReference>
<sequence>MGDVLLSRIIKYLNGTLFYDGYYQFCTFVIANYHRMIEYTFAQVCKESDLDPRTILGFLNYLGFDNYEDFHRKLVADDILRNDQIRARLLSMSYRDLFRLIEVNDYDIFMDNIVSICHDIYDADRVIIVGGLFPTSIAVEFQTDLITLGKNVVQYHAYDPNIKFDENDFVVFFSSTGRSLRDFLAKKSLGHLSKSKTLLITQNQLLENENLSCIKYFFSLPGKFDGISFNYQIMAILDLIRIIYYQEYFVEYTEEALESR</sequence>
<accession>A0A3E3EHD0</accession>
<comment type="caution">
    <text evidence="2">The sequence shown here is derived from an EMBL/GenBank/DDBJ whole genome shotgun (WGS) entry which is preliminary data.</text>
</comment>
<dbReference type="Gene3D" id="1.10.10.10">
    <property type="entry name" value="Winged helix-like DNA-binding domain superfamily/Winged helix DNA-binding domain"/>
    <property type="match status" value="1"/>
</dbReference>
<evidence type="ECO:0000313" key="2">
    <source>
        <dbReference type="EMBL" id="RGD87313.1"/>
    </source>
</evidence>
<dbReference type="InterPro" id="IPR036388">
    <property type="entry name" value="WH-like_DNA-bd_sf"/>
</dbReference>
<evidence type="ECO:0000313" key="1">
    <source>
        <dbReference type="EMBL" id="MDB7082863.1"/>
    </source>
</evidence>
<dbReference type="Gene3D" id="3.40.50.10490">
    <property type="entry name" value="Glucose-6-phosphate isomerase like protein, domain 1"/>
    <property type="match status" value="1"/>
</dbReference>
<dbReference type="EMBL" id="JAQLKE010000004">
    <property type="protein sequence ID" value="MDB7082863.1"/>
    <property type="molecule type" value="Genomic_DNA"/>
</dbReference>
<dbReference type="SUPFAM" id="SSF46689">
    <property type="entry name" value="Homeodomain-like"/>
    <property type="match status" value="1"/>
</dbReference>